<organism evidence="6 7">
    <name type="scientific">Brevundimonas variabilis</name>
    <dbReference type="NCBI Taxonomy" id="74312"/>
    <lineage>
        <taxon>Bacteria</taxon>
        <taxon>Pseudomonadati</taxon>
        <taxon>Pseudomonadota</taxon>
        <taxon>Alphaproteobacteria</taxon>
        <taxon>Caulobacterales</taxon>
        <taxon>Caulobacteraceae</taxon>
        <taxon>Brevundimonas</taxon>
    </lineage>
</organism>
<dbReference type="Pfam" id="PF02518">
    <property type="entry name" value="HATPase_c"/>
    <property type="match status" value="1"/>
</dbReference>
<feature type="transmembrane region" description="Helical" evidence="4">
    <location>
        <begin position="324"/>
        <end position="344"/>
    </location>
</feature>
<dbReference type="InterPro" id="IPR036890">
    <property type="entry name" value="HATPase_C_sf"/>
</dbReference>
<dbReference type="SMART" id="SM00387">
    <property type="entry name" value="HATPase_c"/>
    <property type="match status" value="1"/>
</dbReference>
<feature type="transmembrane region" description="Helical" evidence="4">
    <location>
        <begin position="232"/>
        <end position="252"/>
    </location>
</feature>
<dbReference type="PANTHER" id="PTHR24421">
    <property type="entry name" value="NITRATE/NITRITE SENSOR PROTEIN NARX-RELATED"/>
    <property type="match status" value="1"/>
</dbReference>
<feature type="transmembrane region" description="Helical" evidence="4">
    <location>
        <begin position="356"/>
        <end position="377"/>
    </location>
</feature>
<dbReference type="PANTHER" id="PTHR24421:SF58">
    <property type="entry name" value="SIGNAL TRANSDUCTION HISTIDINE-PROTEIN KINASE_PHOSPHATASE UHPB"/>
    <property type="match status" value="1"/>
</dbReference>
<keyword evidence="4" id="KW-0812">Transmembrane</keyword>
<protein>
    <submittedName>
        <fullName evidence="6">Signal transduction histidine kinase</fullName>
    </submittedName>
</protein>
<dbReference type="EMBL" id="JACHOR010000006">
    <property type="protein sequence ID" value="MBB5747685.1"/>
    <property type="molecule type" value="Genomic_DNA"/>
</dbReference>
<reference evidence="6 7" key="1">
    <citation type="submission" date="2020-08" db="EMBL/GenBank/DDBJ databases">
        <title>Genomic Encyclopedia of Type Strains, Phase IV (KMG-IV): sequencing the most valuable type-strain genomes for metagenomic binning, comparative biology and taxonomic classification.</title>
        <authorList>
            <person name="Goeker M."/>
        </authorList>
    </citation>
    <scope>NUCLEOTIDE SEQUENCE [LARGE SCALE GENOMIC DNA]</scope>
    <source>
        <strain evidence="6 7">DSM 4737</strain>
    </source>
</reference>
<keyword evidence="1" id="KW-0808">Transferase</keyword>
<dbReference type="InterPro" id="IPR050482">
    <property type="entry name" value="Sensor_HK_TwoCompSys"/>
</dbReference>
<feature type="domain" description="Histidine kinase/HSP90-like ATPase" evidence="5">
    <location>
        <begin position="543"/>
        <end position="635"/>
    </location>
</feature>
<name>A0A7W9FFS8_9CAUL</name>
<accession>A0A7W9FFS8</accession>
<evidence type="ECO:0000256" key="3">
    <source>
        <dbReference type="ARBA" id="ARBA00023012"/>
    </source>
</evidence>
<dbReference type="AlphaFoldDB" id="A0A7W9FFS8"/>
<evidence type="ECO:0000256" key="2">
    <source>
        <dbReference type="ARBA" id="ARBA00022777"/>
    </source>
</evidence>
<keyword evidence="2 6" id="KW-0418">Kinase</keyword>
<keyword evidence="3" id="KW-0902">Two-component regulatory system</keyword>
<feature type="transmembrane region" description="Helical" evidence="4">
    <location>
        <begin position="291"/>
        <end position="312"/>
    </location>
</feature>
<keyword evidence="4" id="KW-1133">Transmembrane helix</keyword>
<dbReference type="RefSeq" id="WP_183214661.1">
    <property type="nucleotide sequence ID" value="NZ_JACHOR010000006.1"/>
</dbReference>
<feature type="transmembrane region" description="Helical" evidence="4">
    <location>
        <begin position="383"/>
        <end position="400"/>
    </location>
</feature>
<evidence type="ECO:0000256" key="4">
    <source>
        <dbReference type="SAM" id="Phobius"/>
    </source>
</evidence>
<feature type="transmembrane region" description="Helical" evidence="4">
    <location>
        <begin position="21"/>
        <end position="40"/>
    </location>
</feature>
<feature type="transmembrane region" description="Helical" evidence="4">
    <location>
        <begin position="205"/>
        <end position="225"/>
    </location>
</feature>
<evidence type="ECO:0000256" key="1">
    <source>
        <dbReference type="ARBA" id="ARBA00022679"/>
    </source>
</evidence>
<dbReference type="GO" id="GO:0000160">
    <property type="term" value="P:phosphorelay signal transduction system"/>
    <property type="evidence" value="ECO:0007669"/>
    <property type="project" value="UniProtKB-KW"/>
</dbReference>
<dbReference type="SUPFAM" id="SSF55874">
    <property type="entry name" value="ATPase domain of HSP90 chaperone/DNA topoisomerase II/histidine kinase"/>
    <property type="match status" value="1"/>
</dbReference>
<dbReference type="Gene3D" id="3.30.565.10">
    <property type="entry name" value="Histidine kinase-like ATPase, C-terminal domain"/>
    <property type="match status" value="1"/>
</dbReference>
<feature type="transmembrane region" description="Helical" evidence="4">
    <location>
        <begin position="264"/>
        <end position="284"/>
    </location>
</feature>
<gene>
    <name evidence="6" type="ORF">GGR13_003313</name>
</gene>
<comment type="caution">
    <text evidence="6">The sequence shown here is derived from an EMBL/GenBank/DDBJ whole genome shotgun (WGS) entry which is preliminary data.</text>
</comment>
<keyword evidence="4" id="KW-0472">Membrane</keyword>
<keyword evidence="7" id="KW-1185">Reference proteome</keyword>
<dbReference type="GO" id="GO:0016301">
    <property type="term" value="F:kinase activity"/>
    <property type="evidence" value="ECO:0007669"/>
    <property type="project" value="UniProtKB-KW"/>
</dbReference>
<dbReference type="InterPro" id="IPR003594">
    <property type="entry name" value="HATPase_dom"/>
</dbReference>
<proteinExistence type="predicted"/>
<dbReference type="Gene3D" id="1.20.5.1930">
    <property type="match status" value="1"/>
</dbReference>
<evidence type="ECO:0000313" key="7">
    <source>
        <dbReference type="Proteomes" id="UP000545037"/>
    </source>
</evidence>
<evidence type="ECO:0000313" key="6">
    <source>
        <dbReference type="EMBL" id="MBB5747685.1"/>
    </source>
</evidence>
<sequence length="638" mass="70129">MTVSKASSVSMAKTETRLLQSFLLFAVVVLVVQTIFWFGVYQPFLSTPPSAELDRVAFTDIRLSELPAPTPEAAAAADHQPVTLPHTVCCDPVYLSLMLDFTVAEVPPEGLGLLAYHQVDNMIIQVNGSVIAADGVMKFGRQTFEGQKGQVVRIPAGLLRPGANTLSFITVRDGFPYTDLYPPILAPIEQVEPWAARRLWQQGEYQLFAGWTTFILGLLATLIILRSRERSFAAWLAILCFSWSALAAYALVLDYPVGGTIRMIAFFAINSLVSTALLCFVDAWSRRPLPWLQPLAVLALTTLVLVSAYWLIYRPMPEGYDAPALIWSVFTTVMGVGVVLRLAWHFIRVREDRRIEAALLSVVAVCIVLDALGTYFGLNGGQYVIQSAPVLLFALVAAFIQRNFTLFQSARDLNAHLAERLAEREIELQAAQAREHDRVRLQAHNDERRRIMRDMHDGLGSQLMGMLLAARRGKAEPAAIAEGLQSVIDEMRLMIDSMDSVGESLASALTTFQDRVRPRIEAAGFVLTWNSLLDTPLPDYPPRVVLQVFRILQEAVNNTLKHSGGDRIEIGVGPGGEAGTVRVNVSDNGKGYSEASTPGHGLRNMRTRATLIGASLTIDASDAGTDVILILRPVPREP</sequence>
<dbReference type="CDD" id="cd16917">
    <property type="entry name" value="HATPase_UhpB-NarQ-NarX-like"/>
    <property type="match status" value="1"/>
</dbReference>
<dbReference type="Proteomes" id="UP000545037">
    <property type="component" value="Unassembled WGS sequence"/>
</dbReference>
<evidence type="ECO:0000259" key="5">
    <source>
        <dbReference type="SMART" id="SM00387"/>
    </source>
</evidence>